<evidence type="ECO:0000313" key="1">
    <source>
        <dbReference type="EMBL" id="KAK4123057.1"/>
    </source>
</evidence>
<gene>
    <name evidence="1" type="ORF">N657DRAFT_718176</name>
</gene>
<dbReference type="AlphaFoldDB" id="A0AAN6TYG8"/>
<proteinExistence type="predicted"/>
<evidence type="ECO:0000313" key="2">
    <source>
        <dbReference type="Proteomes" id="UP001302602"/>
    </source>
</evidence>
<sequence length="141" mass="15814">MFWDTKPPPQSWFMYYAAQLGVGGRRAGLNAALLQKIAAAVSHDTKLPIRVHAQPSTYEDAMDNLLAFSDEGRQRQQVKDSDAETVSSIPRMKKRFGWLKIDGGYLCSSLPGAVRPVPVRLRTCGDREILPHSQYFATVYE</sequence>
<reference evidence="1" key="1">
    <citation type="journal article" date="2023" name="Mol. Phylogenet. Evol.">
        <title>Genome-scale phylogeny and comparative genomics of the fungal order Sordariales.</title>
        <authorList>
            <person name="Hensen N."/>
            <person name="Bonometti L."/>
            <person name="Westerberg I."/>
            <person name="Brannstrom I.O."/>
            <person name="Guillou S."/>
            <person name="Cros-Aarteil S."/>
            <person name="Calhoun S."/>
            <person name="Haridas S."/>
            <person name="Kuo A."/>
            <person name="Mondo S."/>
            <person name="Pangilinan J."/>
            <person name="Riley R."/>
            <person name="LaButti K."/>
            <person name="Andreopoulos B."/>
            <person name="Lipzen A."/>
            <person name="Chen C."/>
            <person name="Yan M."/>
            <person name="Daum C."/>
            <person name="Ng V."/>
            <person name="Clum A."/>
            <person name="Steindorff A."/>
            <person name="Ohm R.A."/>
            <person name="Martin F."/>
            <person name="Silar P."/>
            <person name="Natvig D.O."/>
            <person name="Lalanne C."/>
            <person name="Gautier V."/>
            <person name="Ament-Velasquez S.L."/>
            <person name="Kruys A."/>
            <person name="Hutchinson M.I."/>
            <person name="Powell A.J."/>
            <person name="Barry K."/>
            <person name="Miller A.N."/>
            <person name="Grigoriev I.V."/>
            <person name="Debuchy R."/>
            <person name="Gladieux P."/>
            <person name="Hiltunen Thoren M."/>
            <person name="Johannesson H."/>
        </authorList>
    </citation>
    <scope>NUCLEOTIDE SEQUENCE</scope>
    <source>
        <strain evidence="1">CBS 731.68</strain>
    </source>
</reference>
<name>A0AAN6TYG8_9PEZI</name>
<dbReference type="Proteomes" id="UP001302602">
    <property type="component" value="Unassembled WGS sequence"/>
</dbReference>
<dbReference type="RefSeq" id="XP_062646828.1">
    <property type="nucleotide sequence ID" value="XM_062797498.1"/>
</dbReference>
<protein>
    <submittedName>
        <fullName evidence="1">Uncharacterized protein</fullName>
    </submittedName>
</protein>
<dbReference type="EMBL" id="MU853229">
    <property type="protein sequence ID" value="KAK4123057.1"/>
    <property type="molecule type" value="Genomic_DNA"/>
</dbReference>
<keyword evidence="2" id="KW-1185">Reference proteome</keyword>
<organism evidence="1 2">
    <name type="scientific">Parathielavia appendiculata</name>
    <dbReference type="NCBI Taxonomy" id="2587402"/>
    <lineage>
        <taxon>Eukaryota</taxon>
        <taxon>Fungi</taxon>
        <taxon>Dikarya</taxon>
        <taxon>Ascomycota</taxon>
        <taxon>Pezizomycotina</taxon>
        <taxon>Sordariomycetes</taxon>
        <taxon>Sordariomycetidae</taxon>
        <taxon>Sordariales</taxon>
        <taxon>Chaetomiaceae</taxon>
        <taxon>Parathielavia</taxon>
    </lineage>
</organism>
<dbReference type="GeneID" id="87834277"/>
<reference evidence="1" key="2">
    <citation type="submission" date="2023-05" db="EMBL/GenBank/DDBJ databases">
        <authorList>
            <consortium name="Lawrence Berkeley National Laboratory"/>
            <person name="Steindorff A."/>
            <person name="Hensen N."/>
            <person name="Bonometti L."/>
            <person name="Westerberg I."/>
            <person name="Brannstrom I.O."/>
            <person name="Guillou S."/>
            <person name="Cros-Aarteil S."/>
            <person name="Calhoun S."/>
            <person name="Haridas S."/>
            <person name="Kuo A."/>
            <person name="Mondo S."/>
            <person name="Pangilinan J."/>
            <person name="Riley R."/>
            <person name="Labutti K."/>
            <person name="Andreopoulos B."/>
            <person name="Lipzen A."/>
            <person name="Chen C."/>
            <person name="Yanf M."/>
            <person name="Daum C."/>
            <person name="Ng V."/>
            <person name="Clum A."/>
            <person name="Ohm R."/>
            <person name="Martin F."/>
            <person name="Silar P."/>
            <person name="Natvig D."/>
            <person name="Lalanne C."/>
            <person name="Gautier V."/>
            <person name="Ament-Velasquez S.L."/>
            <person name="Kruys A."/>
            <person name="Hutchinson M.I."/>
            <person name="Powell A.J."/>
            <person name="Barry K."/>
            <person name="Miller A.N."/>
            <person name="Grigoriev I.V."/>
            <person name="Debuchy R."/>
            <person name="Gladieux P."/>
            <person name="Thoren M.H."/>
            <person name="Johannesson H."/>
        </authorList>
    </citation>
    <scope>NUCLEOTIDE SEQUENCE</scope>
    <source>
        <strain evidence="1">CBS 731.68</strain>
    </source>
</reference>
<accession>A0AAN6TYG8</accession>
<comment type="caution">
    <text evidence="1">The sequence shown here is derived from an EMBL/GenBank/DDBJ whole genome shotgun (WGS) entry which is preliminary data.</text>
</comment>